<keyword evidence="4" id="KW-1185">Reference proteome</keyword>
<feature type="compositionally biased region" description="Basic and acidic residues" evidence="1">
    <location>
        <begin position="166"/>
        <end position="175"/>
    </location>
</feature>
<feature type="compositionally biased region" description="Basic and acidic residues" evidence="1">
    <location>
        <begin position="183"/>
        <end position="198"/>
    </location>
</feature>
<dbReference type="RefSeq" id="WP_345176019.1">
    <property type="nucleotide sequence ID" value="NZ_BAABFQ010000005.1"/>
</dbReference>
<comment type="caution">
    <text evidence="3">The sequence shown here is derived from an EMBL/GenBank/DDBJ whole genome shotgun (WGS) entry which is preliminary data.</text>
</comment>
<evidence type="ECO:0008006" key="5">
    <source>
        <dbReference type="Google" id="ProtNLM"/>
    </source>
</evidence>
<keyword evidence="2" id="KW-1133">Transmembrane helix</keyword>
<keyword evidence="2" id="KW-0472">Membrane</keyword>
<evidence type="ECO:0000256" key="2">
    <source>
        <dbReference type="SAM" id="Phobius"/>
    </source>
</evidence>
<feature type="region of interest" description="Disordered" evidence="1">
    <location>
        <begin position="65"/>
        <end position="208"/>
    </location>
</feature>
<gene>
    <name evidence="3" type="ORF">ACFPKY_16975</name>
</gene>
<dbReference type="Proteomes" id="UP001595956">
    <property type="component" value="Unassembled WGS sequence"/>
</dbReference>
<reference evidence="4" key="1">
    <citation type="journal article" date="2019" name="Int. J. Syst. Evol. Microbiol.">
        <title>The Global Catalogue of Microorganisms (GCM) 10K type strain sequencing project: providing services to taxonomists for standard genome sequencing and annotation.</title>
        <authorList>
            <consortium name="The Broad Institute Genomics Platform"/>
            <consortium name="The Broad Institute Genome Sequencing Center for Infectious Disease"/>
            <person name="Wu L."/>
            <person name="Ma J."/>
        </authorList>
    </citation>
    <scope>NUCLEOTIDE SEQUENCE [LARGE SCALE GENOMIC DNA]</scope>
    <source>
        <strain evidence="4">KACC 13778</strain>
    </source>
</reference>
<evidence type="ECO:0000313" key="3">
    <source>
        <dbReference type="EMBL" id="MFC5494806.1"/>
    </source>
</evidence>
<feature type="compositionally biased region" description="Low complexity" evidence="1">
    <location>
        <begin position="77"/>
        <end position="97"/>
    </location>
</feature>
<dbReference type="EMBL" id="JBHSMD010000006">
    <property type="protein sequence ID" value="MFC5494806.1"/>
    <property type="molecule type" value="Genomic_DNA"/>
</dbReference>
<accession>A0ABW0N2E4</accession>
<keyword evidence="2" id="KW-0812">Transmembrane</keyword>
<sequence>MHLRTPTPTLEPDDAFVARLSALAAAGAPVATAPRSPITTWRVALAAAGVAAILVGVAWLAGLSPTGSPQPAPGPATSPSAPESSASTERAPSSAEPGAGTSRAVDPSGTTFSETAAVDPPAAQPTGTPGRQPTNLASGADSDPGQSGQSGQAGTAGPGRGPNAHAGDHPNEHATTKSNNGKPRNEDKPDRGPKKPKDPTSPGSNAHR</sequence>
<feature type="transmembrane region" description="Helical" evidence="2">
    <location>
        <begin position="43"/>
        <end position="62"/>
    </location>
</feature>
<name>A0ABW0N2E4_9ACTN</name>
<organism evidence="3 4">
    <name type="scientific">Nocardioides caricicola</name>
    <dbReference type="NCBI Taxonomy" id="634770"/>
    <lineage>
        <taxon>Bacteria</taxon>
        <taxon>Bacillati</taxon>
        <taxon>Actinomycetota</taxon>
        <taxon>Actinomycetes</taxon>
        <taxon>Propionibacteriales</taxon>
        <taxon>Nocardioidaceae</taxon>
        <taxon>Nocardioides</taxon>
    </lineage>
</organism>
<protein>
    <recommendedName>
        <fullName evidence="5">Translation initiation factor IF-2</fullName>
    </recommendedName>
</protein>
<evidence type="ECO:0000256" key="1">
    <source>
        <dbReference type="SAM" id="MobiDB-lite"/>
    </source>
</evidence>
<feature type="compositionally biased region" description="Low complexity" evidence="1">
    <location>
        <begin position="137"/>
        <end position="153"/>
    </location>
</feature>
<proteinExistence type="predicted"/>
<evidence type="ECO:0000313" key="4">
    <source>
        <dbReference type="Proteomes" id="UP001595956"/>
    </source>
</evidence>
<feature type="compositionally biased region" description="Polar residues" evidence="1">
    <location>
        <begin position="125"/>
        <end position="136"/>
    </location>
</feature>